<reference evidence="2 3" key="1">
    <citation type="submission" date="2019-07" db="EMBL/GenBank/DDBJ databases">
        <title>complete genome sequencing of Ornithinimicrobium sp. H23M54.</title>
        <authorList>
            <person name="Bae J.-W."/>
            <person name="Lee S.-Y."/>
        </authorList>
    </citation>
    <scope>NUCLEOTIDE SEQUENCE [LARGE SCALE GENOMIC DNA]</scope>
    <source>
        <strain evidence="2 3">H23M54</strain>
    </source>
</reference>
<dbReference type="Gene3D" id="3.10.180.10">
    <property type="entry name" value="2,3-Dihydroxybiphenyl 1,2-Dioxygenase, domain 1"/>
    <property type="match status" value="1"/>
</dbReference>
<protein>
    <submittedName>
        <fullName evidence="2">VOC family protein</fullName>
    </submittedName>
</protein>
<organism evidence="2 3">
    <name type="scientific">Ornithinimicrobium ciconiae</name>
    <dbReference type="NCBI Taxonomy" id="2594265"/>
    <lineage>
        <taxon>Bacteria</taxon>
        <taxon>Bacillati</taxon>
        <taxon>Actinomycetota</taxon>
        <taxon>Actinomycetes</taxon>
        <taxon>Micrococcales</taxon>
        <taxon>Ornithinimicrobiaceae</taxon>
        <taxon>Ornithinimicrobium</taxon>
    </lineage>
</organism>
<feature type="domain" description="Glyoxalase-like" evidence="1">
    <location>
        <begin position="7"/>
        <end position="132"/>
    </location>
</feature>
<dbReference type="Proteomes" id="UP000315395">
    <property type="component" value="Chromosome"/>
</dbReference>
<evidence type="ECO:0000259" key="1">
    <source>
        <dbReference type="Pfam" id="PF18029"/>
    </source>
</evidence>
<evidence type="ECO:0000313" key="3">
    <source>
        <dbReference type="Proteomes" id="UP000315395"/>
    </source>
</evidence>
<dbReference type="KEGG" id="orz:FNH13_17165"/>
<dbReference type="RefSeq" id="WP_143784565.1">
    <property type="nucleotide sequence ID" value="NZ_CP041616.1"/>
</dbReference>
<dbReference type="PANTHER" id="PTHR35908:SF1">
    <property type="entry name" value="CONSERVED PROTEIN"/>
    <property type="match status" value="1"/>
</dbReference>
<name>A0A516GE94_9MICO</name>
<gene>
    <name evidence="2" type="ORF">FNH13_17165</name>
</gene>
<dbReference type="PANTHER" id="PTHR35908">
    <property type="entry name" value="HYPOTHETICAL FUSION PROTEIN"/>
    <property type="match status" value="1"/>
</dbReference>
<dbReference type="OrthoDB" id="5524593at2"/>
<dbReference type="SUPFAM" id="SSF54593">
    <property type="entry name" value="Glyoxalase/Bleomycin resistance protein/Dihydroxybiphenyl dioxygenase"/>
    <property type="match status" value="1"/>
</dbReference>
<proteinExistence type="predicted"/>
<dbReference type="EMBL" id="CP041616">
    <property type="protein sequence ID" value="QDO89844.1"/>
    <property type="molecule type" value="Genomic_DNA"/>
</dbReference>
<sequence length="137" mass="15513">MALKWYSVVIDCLDPHAQARWWAEVLDWSVAYEAPDEVVLVPRHAMEEGGPVADLDTWMRRGQGLVFGVVPEGKEVKNRLHLDLAPHVSQDRDVEIHRLLEMGATEVDVGQDPQEVTWTVLADPEGNEFCVLSTRDR</sequence>
<accession>A0A516GE94</accession>
<dbReference type="InterPro" id="IPR029068">
    <property type="entry name" value="Glyas_Bleomycin-R_OHBP_Dase"/>
</dbReference>
<evidence type="ECO:0000313" key="2">
    <source>
        <dbReference type="EMBL" id="QDO89844.1"/>
    </source>
</evidence>
<keyword evidence="3" id="KW-1185">Reference proteome</keyword>
<dbReference type="Pfam" id="PF18029">
    <property type="entry name" value="Glyoxalase_6"/>
    <property type="match status" value="1"/>
</dbReference>
<dbReference type="AlphaFoldDB" id="A0A516GE94"/>
<dbReference type="InterPro" id="IPR041581">
    <property type="entry name" value="Glyoxalase_6"/>
</dbReference>